<reference evidence="1 2" key="1">
    <citation type="submission" date="2018-09" db="EMBL/GenBank/DDBJ databases">
        <title>Paracoccus onubensis nov. sp. a moderate halophilic bacterium isolated from Gruta de las Maravillas (Aracena, Spain).</title>
        <authorList>
            <person name="Jurado V."/>
            <person name="Gutierrez-Patricio S."/>
            <person name="Gonzalez-Pimentel J.L."/>
            <person name="Laiz L."/>
            <person name="Saiz-Jimenez C."/>
        </authorList>
    </citation>
    <scope>NUCLEOTIDE SEQUENCE [LARGE SCALE GENOMIC DNA]</scope>
    <source>
        <strain evidence="1 2">DSM 19484</strain>
    </source>
</reference>
<gene>
    <name evidence="1" type="ORF">D3P06_07305</name>
</gene>
<name>A0A418ZXS9_9RHOB</name>
<accession>A0A418ZXS9</accession>
<proteinExistence type="predicted"/>
<dbReference type="Proteomes" id="UP000285530">
    <property type="component" value="Unassembled WGS sequence"/>
</dbReference>
<protein>
    <submittedName>
        <fullName evidence="1">Uncharacterized protein</fullName>
    </submittedName>
</protein>
<dbReference type="EMBL" id="QZEV01000026">
    <property type="protein sequence ID" value="RJL05311.1"/>
    <property type="molecule type" value="Genomic_DNA"/>
</dbReference>
<feature type="non-terminal residue" evidence="1">
    <location>
        <position position="1"/>
    </location>
</feature>
<dbReference type="AlphaFoldDB" id="A0A418ZXS9"/>
<sequence>ALPARSTIAEVQDLLRRALAMGLKTLLISRTDVSTENTGLTWKGSFSFSRIGRLDDKVVTKELERGYDETRLKP</sequence>
<evidence type="ECO:0000313" key="2">
    <source>
        <dbReference type="Proteomes" id="UP000285530"/>
    </source>
</evidence>
<keyword evidence="2" id="KW-1185">Reference proteome</keyword>
<organism evidence="1 2">
    <name type="scientific">Paracoccus aestuarii</name>
    <dbReference type="NCBI Taxonomy" id="453842"/>
    <lineage>
        <taxon>Bacteria</taxon>
        <taxon>Pseudomonadati</taxon>
        <taxon>Pseudomonadota</taxon>
        <taxon>Alphaproteobacteria</taxon>
        <taxon>Rhodobacterales</taxon>
        <taxon>Paracoccaceae</taxon>
        <taxon>Paracoccus</taxon>
    </lineage>
</organism>
<evidence type="ECO:0000313" key="1">
    <source>
        <dbReference type="EMBL" id="RJL05311.1"/>
    </source>
</evidence>
<comment type="caution">
    <text evidence="1">The sequence shown here is derived from an EMBL/GenBank/DDBJ whole genome shotgun (WGS) entry which is preliminary data.</text>
</comment>
<dbReference type="RefSeq" id="WP_205961892.1">
    <property type="nucleotide sequence ID" value="NZ_QZEV01000026.1"/>
</dbReference>